<dbReference type="GO" id="GO:0005886">
    <property type="term" value="C:plasma membrane"/>
    <property type="evidence" value="ECO:0007669"/>
    <property type="project" value="TreeGrafter"/>
</dbReference>
<evidence type="ECO:0000256" key="1">
    <source>
        <dbReference type="SAM" id="Coils"/>
    </source>
</evidence>
<feature type="coiled-coil region" evidence="1">
    <location>
        <begin position="322"/>
        <end position="370"/>
    </location>
</feature>
<keyword evidence="5" id="KW-1185">Reference proteome</keyword>
<keyword evidence="3" id="KW-0472">Membrane</keyword>
<gene>
    <name evidence="4" type="ORF">SAMN05421751_11514</name>
</gene>
<evidence type="ECO:0000256" key="2">
    <source>
        <dbReference type="SAM" id="MobiDB-lite"/>
    </source>
</evidence>
<feature type="compositionally biased region" description="Basic and acidic residues" evidence="2">
    <location>
        <begin position="67"/>
        <end position="80"/>
    </location>
</feature>
<organism evidence="4 5">
    <name type="scientific">Jhaorihella thermophila</name>
    <dbReference type="NCBI Taxonomy" id="488547"/>
    <lineage>
        <taxon>Bacteria</taxon>
        <taxon>Pseudomonadati</taxon>
        <taxon>Pseudomonadota</taxon>
        <taxon>Alphaproteobacteria</taxon>
        <taxon>Rhodobacterales</taxon>
        <taxon>Paracoccaceae</taxon>
        <taxon>Jhaorihella</taxon>
    </lineage>
</organism>
<evidence type="ECO:0000313" key="5">
    <source>
        <dbReference type="Proteomes" id="UP000236742"/>
    </source>
</evidence>
<sequence length="476" mass="52600">MTEPAVKPAASATDEGKPDKPTPRVDVVKSGDAPRPAAGDAREGAARVQSEPARPAKGADKAGNAPDHGKPAPKQPERKPPPPAKPAQPKVIEVAPMARHARTHRRHWGILLSFLALVILPTALTGWYMYAIADDQYESRVGFSVRSAESQSALDMLSGLGGLIGATSSSSSDPDILYEFIQSREMVERVDARMDLRAVFTQPWFDPVFSLPDDASIEDLVDYWSRMVRVYYDSGTKLIEVRAFAFTPQEAHRLAQLIYEEAEAKINELSSVARDDATRYAKEELDKAIDRLIKARQAMTEFRVRTQIVDPQADIAGQMGLLNSLQTKLAEALIEQDLLEQTARNGDPRLDKIAREIAVIEERIAEERRKLGVGGPDASANGEPEEGYAKVIGEYERLQVELKFAETAYVSALGAYDAALAEAQRTSRYLTAYLQPTYPETPTAPNRPLVVALIAGFLFIGWFSLVLVYYSFRDRR</sequence>
<evidence type="ECO:0000313" key="4">
    <source>
        <dbReference type="EMBL" id="SEG19547.1"/>
    </source>
</evidence>
<feature type="region of interest" description="Disordered" evidence="2">
    <location>
        <begin position="1"/>
        <end position="91"/>
    </location>
</feature>
<dbReference type="InterPro" id="IPR050445">
    <property type="entry name" value="Bact_polysacc_biosynth/exp"/>
</dbReference>
<feature type="transmembrane region" description="Helical" evidence="3">
    <location>
        <begin position="449"/>
        <end position="472"/>
    </location>
</feature>
<accession>A0A1H5Y798</accession>
<dbReference type="GO" id="GO:0004713">
    <property type="term" value="F:protein tyrosine kinase activity"/>
    <property type="evidence" value="ECO:0007669"/>
    <property type="project" value="TreeGrafter"/>
</dbReference>
<dbReference type="PANTHER" id="PTHR32309:SF13">
    <property type="entry name" value="FERRIC ENTEROBACTIN TRANSPORT PROTEIN FEPE"/>
    <property type="match status" value="1"/>
</dbReference>
<dbReference type="EMBL" id="FNVD01000015">
    <property type="protein sequence ID" value="SEG19547.1"/>
    <property type="molecule type" value="Genomic_DNA"/>
</dbReference>
<feature type="compositionally biased region" description="Basic and acidic residues" evidence="2">
    <location>
        <begin position="14"/>
        <end position="29"/>
    </location>
</feature>
<dbReference type="AlphaFoldDB" id="A0A1H5Y798"/>
<protein>
    <submittedName>
        <fullName evidence="4">Capsular polysaccharide transport system permease protein</fullName>
    </submittedName>
</protein>
<evidence type="ECO:0000256" key="3">
    <source>
        <dbReference type="SAM" id="Phobius"/>
    </source>
</evidence>
<dbReference type="PANTHER" id="PTHR32309">
    <property type="entry name" value="TYROSINE-PROTEIN KINASE"/>
    <property type="match status" value="1"/>
</dbReference>
<proteinExistence type="predicted"/>
<keyword evidence="3" id="KW-0812">Transmembrane</keyword>
<dbReference type="Proteomes" id="UP000236742">
    <property type="component" value="Unassembled WGS sequence"/>
</dbReference>
<keyword evidence="1" id="KW-0175">Coiled coil</keyword>
<feature type="transmembrane region" description="Helical" evidence="3">
    <location>
        <begin position="108"/>
        <end position="130"/>
    </location>
</feature>
<keyword evidence="3" id="KW-1133">Transmembrane helix</keyword>
<reference evidence="5" key="1">
    <citation type="submission" date="2016-10" db="EMBL/GenBank/DDBJ databases">
        <authorList>
            <person name="Varghese N."/>
            <person name="Submissions S."/>
        </authorList>
    </citation>
    <scope>NUCLEOTIDE SEQUENCE [LARGE SCALE GENOMIC DNA]</scope>
    <source>
        <strain evidence="5">DSM 23413</strain>
    </source>
</reference>
<dbReference type="RefSeq" id="WP_235003844.1">
    <property type="nucleotide sequence ID" value="NZ_FNVD01000015.1"/>
</dbReference>
<name>A0A1H5Y798_9RHOB</name>